<dbReference type="AlphaFoldDB" id="A0AAV3YQF9"/>
<evidence type="ECO:0000256" key="2">
    <source>
        <dbReference type="ARBA" id="ARBA00009607"/>
    </source>
</evidence>
<organism evidence="9 10">
    <name type="scientific">Plakobranchus ocellatus</name>
    <dbReference type="NCBI Taxonomy" id="259542"/>
    <lineage>
        <taxon>Eukaryota</taxon>
        <taxon>Metazoa</taxon>
        <taxon>Spiralia</taxon>
        <taxon>Lophotrochozoa</taxon>
        <taxon>Mollusca</taxon>
        <taxon>Gastropoda</taxon>
        <taxon>Heterobranchia</taxon>
        <taxon>Euthyneura</taxon>
        <taxon>Panpulmonata</taxon>
        <taxon>Sacoglossa</taxon>
        <taxon>Placobranchoidea</taxon>
        <taxon>Plakobranchidae</taxon>
        <taxon>Plakobranchus</taxon>
    </lineage>
</organism>
<dbReference type="EMBL" id="BLXT01001405">
    <property type="protein sequence ID" value="GFN85369.1"/>
    <property type="molecule type" value="Genomic_DNA"/>
</dbReference>
<gene>
    <name evidence="9" type="ORF">PoB_001187500</name>
</gene>
<dbReference type="Proteomes" id="UP000735302">
    <property type="component" value="Unassembled WGS sequence"/>
</dbReference>
<feature type="transmembrane region" description="Helical" evidence="8">
    <location>
        <begin position="58"/>
        <end position="78"/>
    </location>
</feature>
<accession>A0AAV3YQF9</accession>
<evidence type="ECO:0000256" key="7">
    <source>
        <dbReference type="ARBA" id="ARBA00023136"/>
    </source>
</evidence>
<comment type="similarity">
    <text evidence="2">Belongs to the PEN-2 family.</text>
</comment>
<dbReference type="Pfam" id="PF10251">
    <property type="entry name" value="PEN-2"/>
    <property type="match status" value="1"/>
</dbReference>
<feature type="transmembrane region" description="Helical" evidence="8">
    <location>
        <begin position="20"/>
        <end position="38"/>
    </location>
</feature>
<comment type="caution">
    <text evidence="9">The sequence shown here is derived from an EMBL/GenBank/DDBJ whole genome shotgun (WGS) entry which is preliminary data.</text>
</comment>
<comment type="subcellular location">
    <subcellularLocation>
        <location evidence="1">Membrane</location>
        <topology evidence="1">Multi-pass membrane protein</topology>
    </subcellularLocation>
</comment>
<evidence type="ECO:0000256" key="1">
    <source>
        <dbReference type="ARBA" id="ARBA00004141"/>
    </source>
</evidence>
<evidence type="ECO:0000313" key="10">
    <source>
        <dbReference type="Proteomes" id="UP000735302"/>
    </source>
</evidence>
<evidence type="ECO:0000256" key="8">
    <source>
        <dbReference type="SAM" id="Phobius"/>
    </source>
</evidence>
<keyword evidence="6 8" id="KW-1133">Transmembrane helix</keyword>
<evidence type="ECO:0000256" key="6">
    <source>
        <dbReference type="ARBA" id="ARBA00022989"/>
    </source>
</evidence>
<keyword evidence="4 8" id="KW-0812">Transmembrane</keyword>
<evidence type="ECO:0000313" key="9">
    <source>
        <dbReference type="EMBL" id="GFN85369.1"/>
    </source>
</evidence>
<protein>
    <recommendedName>
        <fullName evidence="3">Gamma-secretase subunit PEN-2</fullName>
    </recommendedName>
</protein>
<dbReference type="GO" id="GO:0007220">
    <property type="term" value="P:Notch receptor processing"/>
    <property type="evidence" value="ECO:0007669"/>
    <property type="project" value="TreeGrafter"/>
</dbReference>
<dbReference type="PANTHER" id="PTHR16318">
    <property type="entry name" value="GAMMA-SECRETASE SUBUNIT PEN-2"/>
    <property type="match status" value="1"/>
</dbReference>
<keyword evidence="10" id="KW-1185">Reference proteome</keyword>
<dbReference type="GO" id="GO:0070765">
    <property type="term" value="C:gamma-secretase complex"/>
    <property type="evidence" value="ECO:0007669"/>
    <property type="project" value="TreeGrafter"/>
</dbReference>
<dbReference type="InterPro" id="IPR019379">
    <property type="entry name" value="Gamma_Secretase_Asp_P_PEN2"/>
</dbReference>
<keyword evidence="7 8" id="KW-0472">Membrane</keyword>
<name>A0AAV3YQF9_9GAST</name>
<evidence type="ECO:0000256" key="5">
    <source>
        <dbReference type="ARBA" id="ARBA00022976"/>
    </source>
</evidence>
<dbReference type="GO" id="GO:0007219">
    <property type="term" value="P:Notch signaling pathway"/>
    <property type="evidence" value="ECO:0007669"/>
    <property type="project" value="UniProtKB-KW"/>
</dbReference>
<keyword evidence="5" id="KW-0914">Notch signaling pathway</keyword>
<proteinExistence type="inferred from homology"/>
<dbReference type="PANTHER" id="PTHR16318:SF0">
    <property type="entry name" value="GAMMA-SECRETASE SUBUNIT PEN-2"/>
    <property type="match status" value="1"/>
</dbReference>
<evidence type="ECO:0000256" key="4">
    <source>
        <dbReference type="ARBA" id="ARBA00022692"/>
    </source>
</evidence>
<evidence type="ECO:0000256" key="3">
    <source>
        <dbReference type="ARBA" id="ARBA00018306"/>
    </source>
</evidence>
<sequence length="101" mass="11926">MDLRRVKNPEKLMMCRRYYLAGFFVLPFLWLVNGIWFFKEAFRKPPYTEQAQIRSYVIRSLIGSAVWLAIIITWVIIFQLKRVSWGVTGEMFTFILPSGSA</sequence>
<reference evidence="9 10" key="1">
    <citation type="journal article" date="2021" name="Elife">
        <title>Chloroplast acquisition without the gene transfer in kleptoplastic sea slugs, Plakobranchus ocellatus.</title>
        <authorList>
            <person name="Maeda T."/>
            <person name="Takahashi S."/>
            <person name="Yoshida T."/>
            <person name="Shimamura S."/>
            <person name="Takaki Y."/>
            <person name="Nagai Y."/>
            <person name="Toyoda A."/>
            <person name="Suzuki Y."/>
            <person name="Arimoto A."/>
            <person name="Ishii H."/>
            <person name="Satoh N."/>
            <person name="Nishiyama T."/>
            <person name="Hasebe M."/>
            <person name="Maruyama T."/>
            <person name="Minagawa J."/>
            <person name="Obokata J."/>
            <person name="Shigenobu S."/>
        </authorList>
    </citation>
    <scope>NUCLEOTIDE SEQUENCE [LARGE SCALE GENOMIC DNA]</scope>
</reference>